<sequence length="332" mass="34593" precursor="true">MVSTMLRYCRRAPFAIALVGGVLAASFSSGAGAQQGDSVAALTKRVEQLEEQLVDMRVVIGTLESMSRSGGGTVPGAGMGGGLSGSDAARLDGMETQIRALTAQMEQLSRQMQSSGGFSTQAIAPPRGMGGAGSQPAVAANTSDSGLQDFGGFGSTTITSDVAPEDPIGGLLSQDANVSANTNPNVNGNHGGFGAQQVAAAPMGGGDPKQLYETAYGYLLQQDYGAAEASFEDFLNRYPSDPLSGNAQYWLGETHFVRSQYKAAASAFLKGYENYRQSSKAPDSLLKLAMSLDRLGQRDAACSSYSELTSQFPNAPQHIRERAAAERSRSGC</sequence>
<dbReference type="InterPro" id="IPR019734">
    <property type="entry name" value="TPR_rpt"/>
</dbReference>
<dbReference type="HAMAP" id="MF_02066">
    <property type="entry name" value="CpoB"/>
    <property type="match status" value="1"/>
</dbReference>
<reference evidence="3 4" key="1">
    <citation type="submission" date="2016-10" db="EMBL/GenBank/DDBJ databases">
        <authorList>
            <person name="Varghese N."/>
            <person name="Submissions S."/>
        </authorList>
    </citation>
    <scope>NUCLEOTIDE SEQUENCE [LARGE SCALE GENOMIC DNA]</scope>
    <source>
        <strain evidence="3 4">CGMCC 1.6497</strain>
    </source>
</reference>
<dbReference type="InterPro" id="IPR011990">
    <property type="entry name" value="TPR-like_helical_dom_sf"/>
</dbReference>
<accession>A0A1H0LN40</accession>
<feature type="signal peptide" evidence="1">
    <location>
        <begin position="1"/>
        <end position="24"/>
    </location>
</feature>
<protein>
    <recommendedName>
        <fullName evidence="1">Cell division coordinator CpoB</fullName>
    </recommendedName>
</protein>
<dbReference type="Pfam" id="PF13432">
    <property type="entry name" value="TPR_16"/>
    <property type="match status" value="1"/>
</dbReference>
<dbReference type="InterPro" id="IPR034706">
    <property type="entry name" value="CpoB"/>
</dbReference>
<dbReference type="RefSeq" id="WP_170832426.1">
    <property type="nucleotide sequence ID" value="NZ_FNJC01000002.1"/>
</dbReference>
<comment type="caution">
    <text evidence="3">The sequence shown here is derived from an EMBL/GenBank/DDBJ whole genome shotgun (WGS) entry which is preliminary data.</text>
</comment>
<evidence type="ECO:0000313" key="3">
    <source>
        <dbReference type="EMBL" id="SDO69577.1"/>
    </source>
</evidence>
<feature type="chain" id="PRO_5044931990" description="Cell division coordinator CpoB" evidence="1">
    <location>
        <begin position="25"/>
        <end position="332"/>
    </location>
</feature>
<keyword evidence="1" id="KW-0574">Periplasm</keyword>
<evidence type="ECO:0000256" key="1">
    <source>
        <dbReference type="HAMAP-Rule" id="MF_02066"/>
    </source>
</evidence>
<dbReference type="SUPFAM" id="SSF48452">
    <property type="entry name" value="TPR-like"/>
    <property type="match status" value="1"/>
</dbReference>
<dbReference type="EMBL" id="FNJC01000002">
    <property type="protein sequence ID" value="SDO69577.1"/>
    <property type="molecule type" value="Genomic_DNA"/>
</dbReference>
<comment type="subcellular location">
    <subcellularLocation>
        <location evidence="1">Periplasm</location>
    </subcellularLocation>
</comment>
<organism evidence="3 4">
    <name type="scientific">Filomicrobium insigne</name>
    <dbReference type="NCBI Taxonomy" id="418854"/>
    <lineage>
        <taxon>Bacteria</taxon>
        <taxon>Pseudomonadati</taxon>
        <taxon>Pseudomonadota</taxon>
        <taxon>Alphaproteobacteria</taxon>
        <taxon>Hyphomicrobiales</taxon>
        <taxon>Hyphomicrobiaceae</taxon>
        <taxon>Filomicrobium</taxon>
    </lineage>
</organism>
<feature type="compositionally biased region" description="Gly residues" evidence="2">
    <location>
        <begin position="69"/>
        <end position="84"/>
    </location>
</feature>
<evidence type="ECO:0000256" key="2">
    <source>
        <dbReference type="SAM" id="MobiDB-lite"/>
    </source>
</evidence>
<keyword evidence="1" id="KW-0175">Coiled coil</keyword>
<proteinExistence type="inferred from homology"/>
<keyword evidence="1" id="KW-0131">Cell cycle</keyword>
<gene>
    <name evidence="1" type="primary">cpoB</name>
    <name evidence="3" type="ORF">SAMN04488061_1412</name>
</gene>
<keyword evidence="1" id="KW-0132">Cell division</keyword>
<dbReference type="Proteomes" id="UP000198795">
    <property type="component" value="Unassembled WGS sequence"/>
</dbReference>
<name>A0A1H0LN40_9HYPH</name>
<keyword evidence="1" id="KW-0732">Signal</keyword>
<dbReference type="Pfam" id="PF13174">
    <property type="entry name" value="TPR_6"/>
    <property type="match status" value="1"/>
</dbReference>
<feature type="region of interest" description="Disordered" evidence="2">
    <location>
        <begin position="69"/>
        <end position="89"/>
    </location>
</feature>
<dbReference type="InterPro" id="IPR014162">
    <property type="entry name" value="CpoB_C"/>
</dbReference>
<feature type="coiled-coil region" evidence="1">
    <location>
        <begin position="39"/>
        <end position="66"/>
    </location>
</feature>
<dbReference type="NCBIfam" id="TIGR02795">
    <property type="entry name" value="tol_pal_ybgF"/>
    <property type="match status" value="1"/>
</dbReference>
<comment type="function">
    <text evidence="1">Mediates coordination of peptidoglycan synthesis and outer membrane constriction during cell division.</text>
</comment>
<evidence type="ECO:0000313" key="4">
    <source>
        <dbReference type="Proteomes" id="UP000198795"/>
    </source>
</evidence>
<keyword evidence="4" id="KW-1185">Reference proteome</keyword>
<comment type="similarity">
    <text evidence="1">Belongs to the CpoB family.</text>
</comment>
<dbReference type="Gene3D" id="1.25.40.10">
    <property type="entry name" value="Tetratricopeptide repeat domain"/>
    <property type="match status" value="1"/>
</dbReference>